<accession>A0A1H7U9V7</accession>
<organism evidence="2 3">
    <name type="scientific">Paraburkholderia caballeronis</name>
    <dbReference type="NCBI Taxonomy" id="416943"/>
    <lineage>
        <taxon>Bacteria</taxon>
        <taxon>Pseudomonadati</taxon>
        <taxon>Pseudomonadota</taxon>
        <taxon>Betaproteobacteria</taxon>
        <taxon>Burkholderiales</taxon>
        <taxon>Burkholderiaceae</taxon>
        <taxon>Paraburkholderia</taxon>
    </lineage>
</organism>
<dbReference type="AlphaFoldDB" id="A0A1H7U9V7"/>
<keyword evidence="1" id="KW-0472">Membrane</keyword>
<protein>
    <submittedName>
        <fullName evidence="2">Uncharacterized protein</fullName>
    </submittedName>
</protein>
<keyword evidence="1" id="KW-1133">Transmembrane helix</keyword>
<proteinExistence type="predicted"/>
<keyword evidence="3" id="KW-1185">Reference proteome</keyword>
<reference evidence="3" key="1">
    <citation type="submission" date="2016-10" db="EMBL/GenBank/DDBJ databases">
        <authorList>
            <person name="Varghese N."/>
            <person name="Submissions S."/>
        </authorList>
    </citation>
    <scope>NUCLEOTIDE SEQUENCE [LARGE SCALE GENOMIC DNA]</scope>
    <source>
        <strain evidence="3">LMG 26416</strain>
    </source>
</reference>
<sequence length="54" mass="5860">MQWIIVALKLLAGTVLILALPAIAVLVVTLLQRLPGFVVRKSGRRERPGTVVRG</sequence>
<evidence type="ECO:0000313" key="2">
    <source>
        <dbReference type="EMBL" id="SEL93860.1"/>
    </source>
</evidence>
<feature type="transmembrane region" description="Helical" evidence="1">
    <location>
        <begin position="6"/>
        <end position="31"/>
    </location>
</feature>
<dbReference type="STRING" id="416943.SAMN05445871_2514"/>
<keyword evidence="1" id="KW-0812">Transmembrane</keyword>
<dbReference type="EMBL" id="FOAJ01000018">
    <property type="protein sequence ID" value="SEL93860.1"/>
    <property type="molecule type" value="Genomic_DNA"/>
</dbReference>
<evidence type="ECO:0000313" key="3">
    <source>
        <dbReference type="Proteomes" id="UP000199120"/>
    </source>
</evidence>
<dbReference type="Proteomes" id="UP000199120">
    <property type="component" value="Unassembled WGS sequence"/>
</dbReference>
<gene>
    <name evidence="2" type="ORF">SAMN05192542_11867</name>
</gene>
<name>A0A1H7U9V7_9BURK</name>
<evidence type="ECO:0000256" key="1">
    <source>
        <dbReference type="SAM" id="Phobius"/>
    </source>
</evidence>